<dbReference type="InterPro" id="IPR036388">
    <property type="entry name" value="WH-like_DNA-bd_sf"/>
</dbReference>
<evidence type="ECO:0000256" key="3">
    <source>
        <dbReference type="ARBA" id="ARBA00023125"/>
    </source>
</evidence>
<proteinExistence type="inferred from homology"/>
<dbReference type="CDD" id="cd05466">
    <property type="entry name" value="PBP2_LTTR_substrate"/>
    <property type="match status" value="1"/>
</dbReference>
<dbReference type="Gene3D" id="3.40.190.10">
    <property type="entry name" value="Periplasmic binding protein-like II"/>
    <property type="match status" value="2"/>
</dbReference>
<comment type="caution">
    <text evidence="7">The sequence shown here is derived from an EMBL/GenBank/DDBJ whole genome shotgun (WGS) entry which is preliminary data.</text>
</comment>
<evidence type="ECO:0000313" key="8">
    <source>
        <dbReference type="Proteomes" id="UP000325291"/>
    </source>
</evidence>
<dbReference type="SUPFAM" id="SSF53850">
    <property type="entry name" value="Periplasmic binding protein-like II"/>
    <property type="match status" value="1"/>
</dbReference>
<dbReference type="Proteomes" id="UP000325291">
    <property type="component" value="Unassembled WGS sequence"/>
</dbReference>
<keyword evidence="3" id="KW-0238">DNA-binding</keyword>
<dbReference type="PANTHER" id="PTHR30293">
    <property type="entry name" value="TRANSCRIPTIONAL REGULATORY PROTEIN NAC-RELATED"/>
    <property type="match status" value="1"/>
</dbReference>
<dbReference type="EMBL" id="VINQ01000007">
    <property type="protein sequence ID" value="KAA0914950.1"/>
    <property type="molecule type" value="Genomic_DNA"/>
</dbReference>
<protein>
    <submittedName>
        <fullName evidence="7">LysR family transcriptional regulator</fullName>
    </submittedName>
</protein>
<evidence type="ECO:0000256" key="5">
    <source>
        <dbReference type="ARBA" id="ARBA00023163"/>
    </source>
</evidence>
<evidence type="ECO:0000259" key="6">
    <source>
        <dbReference type="PROSITE" id="PS50931"/>
    </source>
</evidence>
<dbReference type="GO" id="GO:0003677">
    <property type="term" value="F:DNA binding"/>
    <property type="evidence" value="ECO:0007669"/>
    <property type="project" value="UniProtKB-KW"/>
</dbReference>
<evidence type="ECO:0000256" key="4">
    <source>
        <dbReference type="ARBA" id="ARBA00023159"/>
    </source>
</evidence>
<feature type="domain" description="HTH lysR-type" evidence="6">
    <location>
        <begin position="1"/>
        <end position="58"/>
    </location>
</feature>
<dbReference type="Pfam" id="PF03466">
    <property type="entry name" value="LysR_substrate"/>
    <property type="match status" value="1"/>
</dbReference>
<dbReference type="Gene3D" id="1.10.10.10">
    <property type="entry name" value="Winged helix-like DNA-binding domain superfamily/Winged helix DNA-binding domain"/>
    <property type="match status" value="1"/>
</dbReference>
<keyword evidence="5" id="KW-0804">Transcription</keyword>
<dbReference type="AlphaFoldDB" id="A0A5A9ZCR7"/>
<dbReference type="InterPro" id="IPR000847">
    <property type="entry name" value="LysR_HTH_N"/>
</dbReference>
<dbReference type="PROSITE" id="PS50931">
    <property type="entry name" value="HTH_LYSR"/>
    <property type="match status" value="1"/>
</dbReference>
<comment type="similarity">
    <text evidence="1">Belongs to the LysR transcriptional regulatory family.</text>
</comment>
<keyword evidence="8" id="KW-1185">Reference proteome</keyword>
<dbReference type="GO" id="GO:0003700">
    <property type="term" value="F:DNA-binding transcription factor activity"/>
    <property type="evidence" value="ECO:0007669"/>
    <property type="project" value="InterPro"/>
</dbReference>
<keyword evidence="2" id="KW-0805">Transcription regulation</keyword>
<name>A0A5A9ZCR7_9RHOB</name>
<dbReference type="InterPro" id="IPR036390">
    <property type="entry name" value="WH_DNA-bd_sf"/>
</dbReference>
<organism evidence="7 8">
    <name type="scientific">Aquicoccus porphyridii</name>
    <dbReference type="NCBI Taxonomy" id="1852029"/>
    <lineage>
        <taxon>Bacteria</taxon>
        <taxon>Pseudomonadati</taxon>
        <taxon>Pseudomonadota</taxon>
        <taxon>Alphaproteobacteria</taxon>
        <taxon>Rhodobacterales</taxon>
        <taxon>Paracoccaceae</taxon>
        <taxon>Aquicoccus</taxon>
    </lineage>
</organism>
<reference evidence="7 8" key="1">
    <citation type="submission" date="2019-07" db="EMBL/GenBank/DDBJ databases">
        <title>Aquicoccus porphyridii gen. nov., sp. nov., isolated from a small marine red alga, Porphyridium marinum.</title>
        <authorList>
            <person name="Liu L."/>
        </authorList>
    </citation>
    <scope>NUCLEOTIDE SEQUENCE [LARGE SCALE GENOMIC DNA]</scope>
    <source>
        <strain evidence="7 8">L1 8-17</strain>
    </source>
</reference>
<gene>
    <name evidence="7" type="ORF">FLO80_11315</name>
</gene>
<evidence type="ECO:0000256" key="1">
    <source>
        <dbReference type="ARBA" id="ARBA00009437"/>
    </source>
</evidence>
<keyword evidence="4" id="KW-0010">Activator</keyword>
<dbReference type="Pfam" id="PF00126">
    <property type="entry name" value="HTH_1"/>
    <property type="match status" value="1"/>
</dbReference>
<evidence type="ECO:0000256" key="2">
    <source>
        <dbReference type="ARBA" id="ARBA00023015"/>
    </source>
</evidence>
<dbReference type="PANTHER" id="PTHR30293:SF0">
    <property type="entry name" value="NITROGEN ASSIMILATION REGULATORY PROTEIN NAC"/>
    <property type="match status" value="1"/>
</dbReference>
<accession>A0A5A9ZCR7</accession>
<evidence type="ECO:0000313" key="7">
    <source>
        <dbReference type="EMBL" id="KAA0914950.1"/>
    </source>
</evidence>
<dbReference type="FunFam" id="1.10.10.10:FF:000001">
    <property type="entry name" value="LysR family transcriptional regulator"/>
    <property type="match status" value="1"/>
</dbReference>
<dbReference type="RefSeq" id="WP_111368270.1">
    <property type="nucleotide sequence ID" value="NZ_VINQ01000007.1"/>
</dbReference>
<dbReference type="InterPro" id="IPR005119">
    <property type="entry name" value="LysR_subst-bd"/>
</dbReference>
<dbReference type="SUPFAM" id="SSF46785">
    <property type="entry name" value="Winged helix' DNA-binding domain"/>
    <property type="match status" value="1"/>
</dbReference>
<sequence length="307" mass="33723">MDLRQVRYYVAACEEGSLSAAAQRLHCTASGVSQQMSALEKRLGTTLLERTRRGVVPTPAGKRFYESCLDILRAVSDARIDLEDFDAAVTGSISAGFAPGLAKCILPQALARFTREFPKVDISIGSGTADDLIDGTSSGALDFYVGQLAETRLGLTDTPMGRYPVALISGARRGFHRMKPLRLDEVGPLKLTLPSATNSLRPKILDSIRHGDIDVDRTISIASLAAGLEFLSQTDWSTILPYWIGLHELGNELLTVNPIVEPQLHLELDFVHPSRLPLNKPSKTLYSYFLQELERSLNEWQRITAAT</sequence>
<dbReference type="GO" id="GO:2000142">
    <property type="term" value="P:regulation of DNA-templated transcription initiation"/>
    <property type="evidence" value="ECO:0007669"/>
    <property type="project" value="TreeGrafter"/>
</dbReference>